<dbReference type="PANTHER" id="PTHR20883:SF48">
    <property type="entry name" value="ECTOINE DIOXYGENASE"/>
    <property type="match status" value="1"/>
</dbReference>
<name>A0A382TNQ9_9ZZZZ</name>
<dbReference type="GO" id="GO:0016491">
    <property type="term" value="F:oxidoreductase activity"/>
    <property type="evidence" value="ECO:0007669"/>
    <property type="project" value="UniProtKB-ARBA"/>
</dbReference>
<dbReference type="InterPro" id="IPR008775">
    <property type="entry name" value="Phytyl_CoA_dOase-like"/>
</dbReference>
<organism evidence="1">
    <name type="scientific">marine metagenome</name>
    <dbReference type="NCBI Taxonomy" id="408172"/>
    <lineage>
        <taxon>unclassified sequences</taxon>
        <taxon>metagenomes</taxon>
        <taxon>ecological metagenomes</taxon>
    </lineage>
</organism>
<dbReference type="GO" id="GO:0046872">
    <property type="term" value="F:metal ion binding"/>
    <property type="evidence" value="ECO:0007669"/>
    <property type="project" value="UniProtKB-ARBA"/>
</dbReference>
<dbReference type="AlphaFoldDB" id="A0A382TNQ9"/>
<dbReference type="Gene3D" id="2.60.120.620">
    <property type="entry name" value="q2cbj1_9rhob like domain"/>
    <property type="match status" value="1"/>
</dbReference>
<evidence type="ECO:0000313" key="1">
    <source>
        <dbReference type="EMBL" id="SVD23167.1"/>
    </source>
</evidence>
<feature type="non-terminal residue" evidence="1">
    <location>
        <position position="1"/>
    </location>
</feature>
<accession>A0A382TNQ9</accession>
<sequence length="228" mass="26512">TNDNGLTSFKMLSTIYEEMETDDKEALYQVQHYLPSSQAIRDIFDDRFMVMCANLLGVPDSDNLLLHGPGLFVNRPNTQRLQYKWHSESHYYPKRRNLLNIWLPLFDNKSKSNGTMSFKIGSHKATFPFSEYYGFDKDTQDNDNHFLQYEIPECLLTEYEEHFIISNRRDLVMFDQNLVHRSNNNASDNYSMALVARIWEPSNDLTISGSMNVKSYGGDIGRPNLIVN</sequence>
<proteinExistence type="predicted"/>
<reference evidence="1" key="1">
    <citation type="submission" date="2018-05" db="EMBL/GenBank/DDBJ databases">
        <authorList>
            <person name="Lanie J.A."/>
            <person name="Ng W.-L."/>
            <person name="Kazmierczak K.M."/>
            <person name="Andrzejewski T.M."/>
            <person name="Davidsen T.M."/>
            <person name="Wayne K.J."/>
            <person name="Tettelin H."/>
            <person name="Glass J.I."/>
            <person name="Rusch D."/>
            <person name="Podicherti R."/>
            <person name="Tsui H.-C.T."/>
            <person name="Winkler M.E."/>
        </authorList>
    </citation>
    <scope>NUCLEOTIDE SEQUENCE</scope>
</reference>
<dbReference type="EMBL" id="UINC01137680">
    <property type="protein sequence ID" value="SVD23167.1"/>
    <property type="molecule type" value="Genomic_DNA"/>
</dbReference>
<dbReference type="SUPFAM" id="SSF51197">
    <property type="entry name" value="Clavaminate synthase-like"/>
    <property type="match status" value="1"/>
</dbReference>
<dbReference type="Pfam" id="PF05721">
    <property type="entry name" value="PhyH"/>
    <property type="match status" value="1"/>
</dbReference>
<gene>
    <name evidence="1" type="ORF">METZ01_LOCUS376021</name>
</gene>
<protein>
    <submittedName>
        <fullName evidence="1">Uncharacterized protein</fullName>
    </submittedName>
</protein>
<dbReference type="PANTHER" id="PTHR20883">
    <property type="entry name" value="PHYTANOYL-COA DIOXYGENASE DOMAIN CONTAINING 1"/>
    <property type="match status" value="1"/>
</dbReference>